<name>A0AAW2I3Y0_9NEOP</name>
<gene>
    <name evidence="3" type="ORF">PYX00_004478</name>
</gene>
<feature type="compositionally biased region" description="Basic residues" evidence="1">
    <location>
        <begin position="93"/>
        <end position="106"/>
    </location>
</feature>
<dbReference type="SUPFAM" id="SSF52047">
    <property type="entry name" value="RNI-like"/>
    <property type="match status" value="1"/>
</dbReference>
<proteinExistence type="predicted"/>
<organism evidence="3">
    <name type="scientific">Menopon gallinae</name>
    <name type="common">poultry shaft louse</name>
    <dbReference type="NCBI Taxonomy" id="328185"/>
    <lineage>
        <taxon>Eukaryota</taxon>
        <taxon>Metazoa</taxon>
        <taxon>Ecdysozoa</taxon>
        <taxon>Arthropoda</taxon>
        <taxon>Hexapoda</taxon>
        <taxon>Insecta</taxon>
        <taxon>Pterygota</taxon>
        <taxon>Neoptera</taxon>
        <taxon>Paraneoptera</taxon>
        <taxon>Psocodea</taxon>
        <taxon>Troctomorpha</taxon>
        <taxon>Phthiraptera</taxon>
        <taxon>Amblycera</taxon>
        <taxon>Menoponidae</taxon>
        <taxon>Menopon</taxon>
    </lineage>
</organism>
<dbReference type="InterPro" id="IPR036047">
    <property type="entry name" value="F-box-like_dom_sf"/>
</dbReference>
<sequence length="597" mass="67706">MSKSSEKNHVLTENNERSQLRKRRISSSPENTEDSSPKHSKIGKRWKGGTSTEFQQDLLEEMGVSMLPETSEEDKGIEAFASSSEENENIDSHRKKSVKKKKKKREPFKFLGPKPNETQSINGCLNNNPLPAEKLKVTKIEDAGGNEKENGSSDVVSEPELERYVAPVEKEELQGYCFTENCSDSTTKENSRNLKWEKLKPVNCKIRNSKIIYQNEVTMIENDSKAEKERSKSKVDQGRKSRGERKVNDEDDGDFFLCRRSRVDSVAGEDQFEKLSDEVILGIFKWLPKKTLVRCTLVCKRFLRLAYDEALWARMDLGGRNLPTKAVGYIVTRGFRILRLAQAALPDPVYCPKTTPLPDDFVSKLQYLDLSMASISGNGLSTLLNFCRNLKKLSVENCHVNTASAAAISRNSELEVLNLTMCTGLIPSSIDAILTNCRRLQSLNISWTMLSTASLDVIACKIPSRLERLNISGCRKHLTDQHVLEIFCRCDNLIELDVSDSIELTNEVIYFIVKYVKTIEYLSFSRCYSISTSSFMMLKNVESLMYLDVFGLMKEEELNELKNELADVAINQFPFSSVARPTVGLRRTSIWGLRVRD</sequence>
<dbReference type="Gene3D" id="3.80.10.10">
    <property type="entry name" value="Ribonuclease Inhibitor"/>
    <property type="match status" value="1"/>
</dbReference>
<reference evidence="3" key="1">
    <citation type="journal article" date="2024" name="Gigascience">
        <title>Chromosome-level genome of the poultry shaft louse Menopon gallinae provides insight into the host-switching and adaptive evolution of parasitic lice.</title>
        <authorList>
            <person name="Xu Y."/>
            <person name="Ma L."/>
            <person name="Liu S."/>
            <person name="Liang Y."/>
            <person name="Liu Q."/>
            <person name="He Z."/>
            <person name="Tian L."/>
            <person name="Duan Y."/>
            <person name="Cai W."/>
            <person name="Li H."/>
            <person name="Song F."/>
        </authorList>
    </citation>
    <scope>NUCLEOTIDE SEQUENCE</scope>
    <source>
        <strain evidence="3">Cailab_2023a</strain>
    </source>
</reference>
<feature type="compositionally biased region" description="Basic residues" evidence="1">
    <location>
        <begin position="38"/>
        <end position="47"/>
    </location>
</feature>
<feature type="domain" description="F-box" evidence="2">
    <location>
        <begin position="269"/>
        <end position="315"/>
    </location>
</feature>
<dbReference type="Pfam" id="PF12937">
    <property type="entry name" value="F-box-like"/>
    <property type="match status" value="1"/>
</dbReference>
<protein>
    <recommendedName>
        <fullName evidence="2">F-box domain-containing protein</fullName>
    </recommendedName>
</protein>
<evidence type="ECO:0000256" key="1">
    <source>
        <dbReference type="SAM" id="MobiDB-lite"/>
    </source>
</evidence>
<dbReference type="AlphaFoldDB" id="A0AAW2I3Y0"/>
<dbReference type="InterPro" id="IPR032675">
    <property type="entry name" value="LRR_dom_sf"/>
</dbReference>
<dbReference type="EMBL" id="JARGDH010000002">
    <property type="protein sequence ID" value="KAL0277062.1"/>
    <property type="molecule type" value="Genomic_DNA"/>
</dbReference>
<comment type="caution">
    <text evidence="3">The sequence shown here is derived from an EMBL/GenBank/DDBJ whole genome shotgun (WGS) entry which is preliminary data.</text>
</comment>
<dbReference type="InterPro" id="IPR001810">
    <property type="entry name" value="F-box_dom"/>
</dbReference>
<feature type="compositionally biased region" description="Basic and acidic residues" evidence="1">
    <location>
        <begin position="1"/>
        <end position="19"/>
    </location>
</feature>
<dbReference type="SUPFAM" id="SSF81383">
    <property type="entry name" value="F-box domain"/>
    <property type="match status" value="1"/>
</dbReference>
<dbReference type="PROSITE" id="PS50181">
    <property type="entry name" value="FBOX"/>
    <property type="match status" value="1"/>
</dbReference>
<dbReference type="SMART" id="SM00256">
    <property type="entry name" value="FBOX"/>
    <property type="match status" value="1"/>
</dbReference>
<dbReference type="GO" id="GO:0019005">
    <property type="term" value="C:SCF ubiquitin ligase complex"/>
    <property type="evidence" value="ECO:0007669"/>
    <property type="project" value="TreeGrafter"/>
</dbReference>
<feature type="region of interest" description="Disordered" evidence="1">
    <location>
        <begin position="222"/>
        <end position="248"/>
    </location>
</feature>
<evidence type="ECO:0000259" key="2">
    <source>
        <dbReference type="PROSITE" id="PS50181"/>
    </source>
</evidence>
<dbReference type="GO" id="GO:0031146">
    <property type="term" value="P:SCF-dependent proteasomal ubiquitin-dependent protein catabolic process"/>
    <property type="evidence" value="ECO:0007669"/>
    <property type="project" value="TreeGrafter"/>
</dbReference>
<dbReference type="PANTHER" id="PTHR13318">
    <property type="entry name" value="PARTNER OF PAIRED, ISOFORM B-RELATED"/>
    <property type="match status" value="1"/>
</dbReference>
<feature type="region of interest" description="Disordered" evidence="1">
    <location>
        <begin position="1"/>
        <end position="129"/>
    </location>
</feature>
<evidence type="ECO:0000313" key="3">
    <source>
        <dbReference type="EMBL" id="KAL0277062.1"/>
    </source>
</evidence>
<feature type="compositionally biased region" description="Polar residues" evidence="1">
    <location>
        <begin position="116"/>
        <end position="129"/>
    </location>
</feature>
<accession>A0AAW2I3Y0</accession>